<keyword evidence="1" id="KW-0732">Signal</keyword>
<name>E8RRC8_ASTEC</name>
<accession>E8RRC8</accession>
<dbReference type="EMBL" id="CP002395">
    <property type="protein sequence ID" value="ADU12319.1"/>
    <property type="molecule type" value="Genomic_DNA"/>
</dbReference>
<organism evidence="2 3">
    <name type="scientific">Asticcacaulis excentricus (strain ATCC 15261 / DSM 4724 / KCTC 12464 / NCIMB 9791 / VKM B-1370 / CB 48)</name>
    <dbReference type="NCBI Taxonomy" id="573065"/>
    <lineage>
        <taxon>Bacteria</taxon>
        <taxon>Pseudomonadati</taxon>
        <taxon>Pseudomonadota</taxon>
        <taxon>Alphaproteobacteria</taxon>
        <taxon>Caulobacterales</taxon>
        <taxon>Caulobacteraceae</taxon>
        <taxon>Asticcacaulis</taxon>
    </lineage>
</organism>
<dbReference type="AlphaFoldDB" id="E8RRC8"/>
<proteinExistence type="predicted"/>
<sequence>MNRRDLLRWQLSAFTLLAAGGSASHTLASAPKKKGGGADFVQMPLLTVFTKARGGKHGTLTVEVGLDTNKNEKLAETLSKSVPRLRDAYVARLQAYAMGLTASSVVDLDYLTRELQTATDAIIKQKGVKVLLGSVVLA</sequence>
<feature type="chain" id="PRO_5003230009" description="Flagellar protein FliL" evidence="1">
    <location>
        <begin position="19"/>
        <end position="138"/>
    </location>
</feature>
<reference evidence="3" key="1">
    <citation type="submission" date="2010-12" db="EMBL/GenBank/DDBJ databases">
        <title>Complete sequence of chromosome 1 of Asticcacaulis excentricus CB 48.</title>
        <authorList>
            <consortium name="US DOE Joint Genome Institute"/>
            <person name="Lucas S."/>
            <person name="Copeland A."/>
            <person name="Lapidus A."/>
            <person name="Cheng J.-F."/>
            <person name="Bruce D."/>
            <person name="Goodwin L."/>
            <person name="Pitluck S."/>
            <person name="Teshima H."/>
            <person name="Davenport K."/>
            <person name="Detter J.C."/>
            <person name="Han C."/>
            <person name="Tapia R."/>
            <person name="Land M."/>
            <person name="Hauser L."/>
            <person name="Jeffries C."/>
            <person name="Kyrpides N."/>
            <person name="Ivanova N."/>
            <person name="Ovchinnikova G."/>
            <person name="Brun Y.V."/>
            <person name="Woyke T."/>
        </authorList>
    </citation>
    <scope>NUCLEOTIDE SEQUENCE [LARGE SCALE GENOMIC DNA]</scope>
    <source>
        <strain evidence="3">ATCC 15261 / DSM 4724 / KCTC 12464 / NCIMB 9791 / VKM B-1370 / CB 48</strain>
    </source>
</reference>
<dbReference type="KEGG" id="aex:Astex_0632"/>
<evidence type="ECO:0000313" key="3">
    <source>
        <dbReference type="Proteomes" id="UP000001492"/>
    </source>
</evidence>
<gene>
    <name evidence="2" type="ordered locus">Astex_0632</name>
</gene>
<evidence type="ECO:0000313" key="2">
    <source>
        <dbReference type="EMBL" id="ADU12319.1"/>
    </source>
</evidence>
<feature type="signal peptide" evidence="1">
    <location>
        <begin position="1"/>
        <end position="18"/>
    </location>
</feature>
<protein>
    <recommendedName>
        <fullName evidence="4">Flagellar protein FliL</fullName>
    </recommendedName>
</protein>
<dbReference type="eggNOG" id="ENOG503336G">
    <property type="taxonomic scope" value="Bacteria"/>
</dbReference>
<dbReference type="OrthoDB" id="7173442at2"/>
<dbReference type="HOGENOM" id="CLU_153664_0_0_5"/>
<evidence type="ECO:0008006" key="4">
    <source>
        <dbReference type="Google" id="ProtNLM"/>
    </source>
</evidence>
<dbReference type="STRING" id="573065.Astex_0632"/>
<dbReference type="Proteomes" id="UP000001492">
    <property type="component" value="Chromosome 1"/>
</dbReference>
<keyword evidence="3" id="KW-1185">Reference proteome</keyword>
<evidence type="ECO:0000256" key="1">
    <source>
        <dbReference type="SAM" id="SignalP"/>
    </source>
</evidence>